<gene>
    <name evidence="2" type="ORF">WN51_04705</name>
</gene>
<feature type="region of interest" description="Disordered" evidence="1">
    <location>
        <begin position="61"/>
        <end position="108"/>
    </location>
</feature>
<dbReference type="EMBL" id="KQ435696">
    <property type="protein sequence ID" value="KOX80840.1"/>
    <property type="molecule type" value="Genomic_DNA"/>
</dbReference>
<proteinExistence type="predicted"/>
<evidence type="ECO:0000313" key="3">
    <source>
        <dbReference type="Proteomes" id="UP000053105"/>
    </source>
</evidence>
<keyword evidence="3" id="KW-1185">Reference proteome</keyword>
<evidence type="ECO:0000256" key="1">
    <source>
        <dbReference type="SAM" id="MobiDB-lite"/>
    </source>
</evidence>
<evidence type="ECO:0000313" key="2">
    <source>
        <dbReference type="EMBL" id="KOX80840.1"/>
    </source>
</evidence>
<name>A0A0M9AB30_9HYME</name>
<reference evidence="2 3" key="1">
    <citation type="submission" date="2015-07" db="EMBL/GenBank/DDBJ databases">
        <title>The genome of Melipona quadrifasciata.</title>
        <authorList>
            <person name="Pan H."/>
            <person name="Kapheim K."/>
        </authorList>
    </citation>
    <scope>NUCLEOTIDE SEQUENCE [LARGE SCALE GENOMIC DNA]</scope>
    <source>
        <strain evidence="2">0111107301</strain>
        <tissue evidence="2">Whole body</tissue>
    </source>
</reference>
<protein>
    <submittedName>
        <fullName evidence="2">Uncharacterized protein</fullName>
    </submittedName>
</protein>
<accession>A0A0M9AB30</accession>
<sequence length="260" mass="29925">MKQNVLDSSNLTQIVTQIVVLLQPNEIGYNLENNKLTYIWIKHFETPPRFLRVYAWNSVAKKAQPPSPPPPRGERDEQSRSNRRKSFPSRSVRNSLPKKAAKLTPPQSTFVQNDFHKRNWFGTLAERVKFCGRKVVRTVASGPFSETNRTGVQVVQFFCIKRHPSPAILFNGDYLKKDMVAIFTIFGSVTKLFCQFSKTHYPPKKGSDTKEPCLYFKGRIMHRVIATCTEVMTEPNCAQKDKKVKLVYQAEIHTFRSKTI</sequence>
<organism evidence="2 3">
    <name type="scientific">Melipona quadrifasciata</name>
    <dbReference type="NCBI Taxonomy" id="166423"/>
    <lineage>
        <taxon>Eukaryota</taxon>
        <taxon>Metazoa</taxon>
        <taxon>Ecdysozoa</taxon>
        <taxon>Arthropoda</taxon>
        <taxon>Hexapoda</taxon>
        <taxon>Insecta</taxon>
        <taxon>Pterygota</taxon>
        <taxon>Neoptera</taxon>
        <taxon>Endopterygota</taxon>
        <taxon>Hymenoptera</taxon>
        <taxon>Apocrita</taxon>
        <taxon>Aculeata</taxon>
        <taxon>Apoidea</taxon>
        <taxon>Anthophila</taxon>
        <taxon>Apidae</taxon>
        <taxon>Melipona</taxon>
    </lineage>
</organism>
<dbReference type="Proteomes" id="UP000053105">
    <property type="component" value="Unassembled WGS sequence"/>
</dbReference>
<dbReference type="AlphaFoldDB" id="A0A0M9AB30"/>